<dbReference type="PANTHER" id="PTHR33567">
    <property type="entry name" value="CHROMATE ION TRANSPORTER (EUROFUNG)"/>
    <property type="match status" value="1"/>
</dbReference>
<sequence>MTQSLDSPVPTERKVSFSEATAVWARIAAQSFGGPAGQIAVMHRILVDEKRWISEERFLHALNYCMLLPGPEAQQLAIYIGWLLHGTRGGIVAGSLFVLPGFLSILVLSIIYALYQETTLVQAVFFGLKAAVLVIVLDAVIRIGKRALKHPLLVMLAGLAFIVIFFFNVPFPLVVLGAGLIGFFGSRVRPGVFQGGGGHGSSAHGDEVRDAVITAETAMRVTPSWNRFFRIAFIGLASWFGPLLLVGALFGFSSVFWQMSKFFSQMAVVTFGGAYAVLAYVAQEAVQVFGWLRPGEMLNGLGMAETTPGPLIQVVQYVGFLGAFRDPESLTPLAAGILASFVVTWATYAPCFLWIFLGAPYIEQLRGNKALSGALTAITAAVVGVILNLSVWFALNTLFSKVGETHLGPLRLYTPDWTTLSVPSLVLSVIAGIALFRFNLGTIPTLALTTLLGAAYVLLIPSSG</sequence>
<keyword evidence="3" id="KW-1003">Cell membrane</keyword>
<dbReference type="EMBL" id="BMPP01000013">
    <property type="protein sequence ID" value="GGK33430.1"/>
    <property type="molecule type" value="Genomic_DNA"/>
</dbReference>
<dbReference type="NCBIfam" id="TIGR00937">
    <property type="entry name" value="2A51"/>
    <property type="match status" value="1"/>
</dbReference>
<evidence type="ECO:0000256" key="6">
    <source>
        <dbReference type="ARBA" id="ARBA00023136"/>
    </source>
</evidence>
<feature type="transmembrane region" description="Helical" evidence="7">
    <location>
        <begin position="443"/>
        <end position="461"/>
    </location>
</feature>
<evidence type="ECO:0000256" key="7">
    <source>
        <dbReference type="SAM" id="Phobius"/>
    </source>
</evidence>
<feature type="transmembrane region" description="Helical" evidence="7">
    <location>
        <begin position="120"/>
        <end position="141"/>
    </location>
</feature>
<dbReference type="Proteomes" id="UP000647587">
    <property type="component" value="Unassembled WGS sequence"/>
</dbReference>
<evidence type="ECO:0000256" key="4">
    <source>
        <dbReference type="ARBA" id="ARBA00022692"/>
    </source>
</evidence>
<proteinExistence type="inferred from homology"/>
<evidence type="ECO:0000256" key="5">
    <source>
        <dbReference type="ARBA" id="ARBA00022989"/>
    </source>
</evidence>
<keyword evidence="5 7" id="KW-1133">Transmembrane helix</keyword>
<gene>
    <name evidence="8" type="ORF">GCM10008955_29310</name>
</gene>
<feature type="transmembrane region" description="Helical" evidence="7">
    <location>
        <begin position="91"/>
        <end position="114"/>
    </location>
</feature>
<accession>A0ABQ2EZ34</accession>
<evidence type="ECO:0000256" key="3">
    <source>
        <dbReference type="ARBA" id="ARBA00022475"/>
    </source>
</evidence>
<keyword evidence="6 7" id="KW-0472">Membrane</keyword>
<feature type="transmembrane region" description="Helical" evidence="7">
    <location>
        <begin position="417"/>
        <end position="436"/>
    </location>
</feature>
<reference evidence="9" key="1">
    <citation type="journal article" date="2019" name="Int. J. Syst. Evol. Microbiol.">
        <title>The Global Catalogue of Microorganisms (GCM) 10K type strain sequencing project: providing services to taxonomists for standard genome sequencing and annotation.</title>
        <authorList>
            <consortium name="The Broad Institute Genomics Platform"/>
            <consortium name="The Broad Institute Genome Sequencing Center for Infectious Disease"/>
            <person name="Wu L."/>
            <person name="Ma J."/>
        </authorList>
    </citation>
    <scope>NUCLEOTIDE SEQUENCE [LARGE SCALE GENOMIC DNA]</scope>
    <source>
        <strain evidence="9">JCM 30331</strain>
    </source>
</reference>
<dbReference type="PANTHER" id="PTHR33567:SF3">
    <property type="entry name" value="CHROMATE ION TRANSPORTER (EUROFUNG)"/>
    <property type="match status" value="1"/>
</dbReference>
<evidence type="ECO:0000313" key="9">
    <source>
        <dbReference type="Proteomes" id="UP000647587"/>
    </source>
</evidence>
<name>A0ABQ2EZ34_9DEIO</name>
<evidence type="ECO:0000256" key="2">
    <source>
        <dbReference type="ARBA" id="ARBA00005262"/>
    </source>
</evidence>
<comment type="subcellular location">
    <subcellularLocation>
        <location evidence="1">Cell membrane</location>
        <topology evidence="1">Multi-pass membrane protein</topology>
    </subcellularLocation>
</comment>
<feature type="transmembrane region" description="Helical" evidence="7">
    <location>
        <begin position="262"/>
        <end position="282"/>
    </location>
</feature>
<keyword evidence="9" id="KW-1185">Reference proteome</keyword>
<dbReference type="RefSeq" id="WP_189010134.1">
    <property type="nucleotide sequence ID" value="NZ_BMPP01000013.1"/>
</dbReference>
<dbReference type="InterPro" id="IPR003370">
    <property type="entry name" value="Chromate_transpt"/>
</dbReference>
<dbReference type="PIRSF" id="PIRSF004810">
    <property type="entry name" value="ChrA"/>
    <property type="match status" value="1"/>
</dbReference>
<feature type="transmembrane region" description="Helical" evidence="7">
    <location>
        <begin position="333"/>
        <end position="359"/>
    </location>
</feature>
<feature type="transmembrane region" description="Helical" evidence="7">
    <location>
        <begin position="153"/>
        <end position="184"/>
    </location>
</feature>
<comment type="similarity">
    <text evidence="2">Belongs to the chromate ion transporter (CHR) (TC 2.A.51) family.</text>
</comment>
<comment type="caution">
    <text evidence="8">The sequence shown here is derived from an EMBL/GenBank/DDBJ whole genome shotgun (WGS) entry which is preliminary data.</text>
</comment>
<feature type="transmembrane region" description="Helical" evidence="7">
    <location>
        <begin position="371"/>
        <end position="395"/>
    </location>
</feature>
<dbReference type="Pfam" id="PF02417">
    <property type="entry name" value="Chromate_transp"/>
    <property type="match status" value="2"/>
</dbReference>
<protein>
    <submittedName>
        <fullName evidence="8">Chromate transporter</fullName>
    </submittedName>
</protein>
<dbReference type="InterPro" id="IPR014047">
    <property type="entry name" value="Chr_Tranpt_l_chain"/>
</dbReference>
<evidence type="ECO:0000256" key="1">
    <source>
        <dbReference type="ARBA" id="ARBA00004651"/>
    </source>
</evidence>
<keyword evidence="4 7" id="KW-0812">Transmembrane</keyword>
<feature type="transmembrane region" description="Helical" evidence="7">
    <location>
        <begin position="228"/>
        <end position="250"/>
    </location>
</feature>
<organism evidence="8 9">
    <name type="scientific">Deinococcus malanensis</name>
    <dbReference type="NCBI Taxonomy" id="1706855"/>
    <lineage>
        <taxon>Bacteria</taxon>
        <taxon>Thermotogati</taxon>
        <taxon>Deinococcota</taxon>
        <taxon>Deinococci</taxon>
        <taxon>Deinococcales</taxon>
        <taxon>Deinococcaceae</taxon>
        <taxon>Deinococcus</taxon>
    </lineage>
</organism>
<evidence type="ECO:0000313" key="8">
    <source>
        <dbReference type="EMBL" id="GGK33430.1"/>
    </source>
</evidence>